<keyword evidence="3" id="KW-0653">Protein transport</keyword>
<dbReference type="GO" id="GO:0003723">
    <property type="term" value="F:RNA binding"/>
    <property type="evidence" value="ECO:0007669"/>
    <property type="project" value="InterPro"/>
</dbReference>
<reference evidence="6 7" key="1">
    <citation type="submission" date="2013-05" db="EMBL/GenBank/DDBJ databases">
        <title>Draft genome of the parasitic nematode Anyclostoma ceylanicum.</title>
        <authorList>
            <person name="Mitreva M."/>
        </authorList>
    </citation>
    <scope>NUCLEOTIDE SEQUENCE [LARGE SCALE GENOMIC DNA]</scope>
</reference>
<dbReference type="PANTHER" id="PTHR13276">
    <property type="entry name" value="GUANINE NUCLEOTIDE EXCHANGE FACTOR MSS4"/>
    <property type="match status" value="1"/>
</dbReference>
<dbReference type="InterPro" id="IPR001163">
    <property type="entry name" value="Sm_dom_euk/arc"/>
</dbReference>
<dbReference type="GO" id="GO:0016020">
    <property type="term" value="C:membrane"/>
    <property type="evidence" value="ECO:0007669"/>
    <property type="project" value="TreeGrafter"/>
</dbReference>
<dbReference type="GO" id="GO:0015031">
    <property type="term" value="P:protein transport"/>
    <property type="evidence" value="ECO:0007669"/>
    <property type="project" value="UniProtKB-KW"/>
</dbReference>
<dbReference type="AlphaFoldDB" id="A0A0D6LDZ2"/>
<dbReference type="Gene3D" id="2.30.30.100">
    <property type="match status" value="1"/>
</dbReference>
<name>A0A0D6LDZ2_9BILA</name>
<dbReference type="Gene3D" id="2.170.150.10">
    <property type="entry name" value="Metal Binding Protein, Guanine Nucleotide Exchange Factor, Chain A"/>
    <property type="match status" value="1"/>
</dbReference>
<dbReference type="InterPro" id="IPR011057">
    <property type="entry name" value="Mss4-like_sf"/>
</dbReference>
<evidence type="ECO:0000313" key="6">
    <source>
        <dbReference type="EMBL" id="EPB70285.1"/>
    </source>
</evidence>
<dbReference type="InterPro" id="IPR007515">
    <property type="entry name" value="Mss4"/>
</dbReference>
<evidence type="ECO:0000256" key="3">
    <source>
        <dbReference type="ARBA" id="ARBA00022927"/>
    </source>
</evidence>
<dbReference type="Pfam" id="PF04421">
    <property type="entry name" value="Mss4"/>
    <property type="match status" value="1"/>
</dbReference>
<feature type="region of interest" description="Disordered" evidence="4">
    <location>
        <begin position="1"/>
        <end position="24"/>
    </location>
</feature>
<keyword evidence="1" id="KW-0813">Transport</keyword>
<dbReference type="GO" id="GO:0005085">
    <property type="term" value="F:guanyl-nucleotide exchange factor activity"/>
    <property type="evidence" value="ECO:0007669"/>
    <property type="project" value="UniProtKB-KW"/>
</dbReference>
<dbReference type="SUPFAM" id="SSF50182">
    <property type="entry name" value="Sm-like ribonucleoproteins"/>
    <property type="match status" value="1"/>
</dbReference>
<evidence type="ECO:0000256" key="1">
    <source>
        <dbReference type="ARBA" id="ARBA00022448"/>
    </source>
</evidence>
<dbReference type="InterPro" id="IPR010920">
    <property type="entry name" value="LSM_dom_sf"/>
</dbReference>
<dbReference type="InterPro" id="IPR034105">
    <property type="entry name" value="Lsm3"/>
</dbReference>
<dbReference type="GO" id="GO:0006892">
    <property type="term" value="P:post-Golgi vesicle-mediated transport"/>
    <property type="evidence" value="ECO:0007669"/>
    <property type="project" value="TreeGrafter"/>
</dbReference>
<evidence type="ECO:0000256" key="2">
    <source>
        <dbReference type="ARBA" id="ARBA00022658"/>
    </source>
</evidence>
<dbReference type="Proteomes" id="UP000054495">
    <property type="component" value="Unassembled WGS sequence"/>
</dbReference>
<proteinExistence type="predicted"/>
<gene>
    <name evidence="6" type="ORF">ANCCEY_10625</name>
</gene>
<protein>
    <submittedName>
        <fullName evidence="6">LSM domain protein</fullName>
    </submittedName>
</protein>
<evidence type="ECO:0000313" key="7">
    <source>
        <dbReference type="Proteomes" id="UP000054495"/>
    </source>
</evidence>
<dbReference type="GO" id="GO:0008270">
    <property type="term" value="F:zinc ion binding"/>
    <property type="evidence" value="ECO:0007669"/>
    <property type="project" value="TreeGrafter"/>
</dbReference>
<dbReference type="InterPro" id="IPR011323">
    <property type="entry name" value="Mss4/transl-control_tumour"/>
</dbReference>
<dbReference type="SMART" id="SM00651">
    <property type="entry name" value="Sm"/>
    <property type="match status" value="1"/>
</dbReference>
<dbReference type="PANTHER" id="PTHR13276:SF0">
    <property type="entry name" value="GUANINE NUCLEOTIDE EXCHANGE FACTOR MSS4"/>
    <property type="match status" value="1"/>
</dbReference>
<keyword evidence="2" id="KW-0344">Guanine-nucleotide releasing factor</keyword>
<dbReference type="SUPFAM" id="SSF51316">
    <property type="entry name" value="Mss4-like"/>
    <property type="match status" value="1"/>
</dbReference>
<dbReference type="GO" id="GO:0007264">
    <property type="term" value="P:small GTPase-mediated signal transduction"/>
    <property type="evidence" value="ECO:0007669"/>
    <property type="project" value="InterPro"/>
</dbReference>
<dbReference type="GO" id="GO:0000398">
    <property type="term" value="P:mRNA splicing, via spliceosome"/>
    <property type="evidence" value="ECO:0007669"/>
    <property type="project" value="InterPro"/>
</dbReference>
<evidence type="ECO:0000256" key="4">
    <source>
        <dbReference type="SAM" id="MobiDB-lite"/>
    </source>
</evidence>
<sequence length="216" mass="24109">MSSSSPSCTTTSLTEVKDSTSSATEGASNEQRLVCGVCGSVVLLAGAGRWSDREELLPLCRQQKDVATQKETVSGFWTVRNMYDFENVGFTNSVDGMKYLTCADCEYGPIGFLDSETKIHYVSPARVSYKIMAEKKEVPQVLSSTVEEPLDLIKLSLDERVYVKMRNDREVEETVTTSEVDEESFEEIYRQTKRNIPMLYVRGDSVILVSPPVRAS</sequence>
<dbReference type="GO" id="GO:0005829">
    <property type="term" value="C:cytosol"/>
    <property type="evidence" value="ECO:0007669"/>
    <property type="project" value="TreeGrafter"/>
</dbReference>
<keyword evidence="7" id="KW-1185">Reference proteome</keyword>
<feature type="domain" description="Sm" evidence="5">
    <location>
        <begin position="151"/>
        <end position="211"/>
    </location>
</feature>
<evidence type="ECO:0000259" key="5">
    <source>
        <dbReference type="SMART" id="SM00651"/>
    </source>
</evidence>
<feature type="compositionally biased region" description="Low complexity" evidence="4">
    <location>
        <begin position="1"/>
        <end position="14"/>
    </location>
</feature>
<organism evidence="6 7">
    <name type="scientific">Ancylostoma ceylanicum</name>
    <dbReference type="NCBI Taxonomy" id="53326"/>
    <lineage>
        <taxon>Eukaryota</taxon>
        <taxon>Metazoa</taxon>
        <taxon>Ecdysozoa</taxon>
        <taxon>Nematoda</taxon>
        <taxon>Chromadorea</taxon>
        <taxon>Rhabditida</taxon>
        <taxon>Rhabditina</taxon>
        <taxon>Rhabditomorpha</taxon>
        <taxon>Strongyloidea</taxon>
        <taxon>Ancylostomatidae</taxon>
        <taxon>Ancylostomatinae</taxon>
        <taxon>Ancylostoma</taxon>
    </lineage>
</organism>
<dbReference type="EMBL" id="KE125206">
    <property type="protein sequence ID" value="EPB70285.1"/>
    <property type="molecule type" value="Genomic_DNA"/>
</dbReference>
<accession>A0A0D6LDZ2</accession>
<dbReference type="CDD" id="cd01730">
    <property type="entry name" value="LSm3"/>
    <property type="match status" value="1"/>
</dbReference>
<dbReference type="FunFam" id="2.170.150.10:FF:000005">
    <property type="entry name" value="Guanine nucleotide exchange factor MSS4"/>
    <property type="match status" value="1"/>
</dbReference>
<dbReference type="PROSITE" id="PS51796">
    <property type="entry name" value="MSS4"/>
    <property type="match status" value="1"/>
</dbReference>